<evidence type="ECO:0000313" key="1">
    <source>
        <dbReference type="EMBL" id="GAA3523004.1"/>
    </source>
</evidence>
<organism evidence="1 2">
    <name type="scientific">Aquimarina addita</name>
    <dbReference type="NCBI Taxonomy" id="870485"/>
    <lineage>
        <taxon>Bacteria</taxon>
        <taxon>Pseudomonadati</taxon>
        <taxon>Bacteroidota</taxon>
        <taxon>Flavobacteriia</taxon>
        <taxon>Flavobacteriales</taxon>
        <taxon>Flavobacteriaceae</taxon>
        <taxon>Aquimarina</taxon>
    </lineage>
</organism>
<gene>
    <name evidence="1" type="ORF">GCM10022393_42180</name>
</gene>
<protein>
    <submittedName>
        <fullName evidence="1">Uncharacterized protein</fullName>
    </submittedName>
</protein>
<evidence type="ECO:0000313" key="2">
    <source>
        <dbReference type="Proteomes" id="UP001500459"/>
    </source>
</evidence>
<accession>A0ABP6UVK9</accession>
<reference evidence="2" key="1">
    <citation type="journal article" date="2019" name="Int. J. Syst. Evol. Microbiol.">
        <title>The Global Catalogue of Microorganisms (GCM) 10K type strain sequencing project: providing services to taxonomists for standard genome sequencing and annotation.</title>
        <authorList>
            <consortium name="The Broad Institute Genomics Platform"/>
            <consortium name="The Broad Institute Genome Sequencing Center for Infectious Disease"/>
            <person name="Wu L."/>
            <person name="Ma J."/>
        </authorList>
    </citation>
    <scope>NUCLEOTIDE SEQUENCE [LARGE SCALE GENOMIC DNA]</scope>
    <source>
        <strain evidence="2">JCM 17106</strain>
    </source>
</reference>
<proteinExistence type="predicted"/>
<sequence length="70" mass="8343">MLKKGFYNKYYKQHSHYDHINLLKMKNNIKLQPSAEKYTLDTHIESNKTVVITGNREGLKKLKKAYSLTW</sequence>
<name>A0ABP6UVK9_9FLAO</name>
<keyword evidence="2" id="KW-1185">Reference proteome</keyword>
<dbReference type="Proteomes" id="UP001500459">
    <property type="component" value="Unassembled WGS sequence"/>
</dbReference>
<comment type="caution">
    <text evidence="1">The sequence shown here is derived from an EMBL/GenBank/DDBJ whole genome shotgun (WGS) entry which is preliminary data.</text>
</comment>
<dbReference type="EMBL" id="BAABCW010000032">
    <property type="protein sequence ID" value="GAA3523004.1"/>
    <property type="molecule type" value="Genomic_DNA"/>
</dbReference>